<dbReference type="Gene3D" id="1.25.40.10">
    <property type="entry name" value="Tetratricopeptide repeat domain"/>
    <property type="match status" value="2"/>
</dbReference>
<dbReference type="SUPFAM" id="SSF48452">
    <property type="entry name" value="TPR-like"/>
    <property type="match status" value="1"/>
</dbReference>
<evidence type="ECO:0000313" key="2">
    <source>
        <dbReference type="Proteomes" id="UP000550729"/>
    </source>
</evidence>
<dbReference type="InterPro" id="IPR011990">
    <property type="entry name" value="TPR-like_helical_dom_sf"/>
</dbReference>
<accession>A0A848L1H9</accession>
<gene>
    <name evidence="1" type="ORF">HH308_25390</name>
</gene>
<sequence length="505" mass="56012">MSTDPTELHGLLAHSEPKRTTRTTMRMTPFGQLRYDIFGDAPVRDDGRTPEAQTALTNAARIAAEGRIADAITLLTKVGEAAPGNVDIARMLGALHESADDTRNAQYWYRQAVALDGDLRSVVALGSLYGRAGRTADALALHSYAWEHRDGSASDDDKVVCESYLASLARTFDAVGLRDAADLAILRHGTDPVFMYYMAFGHILESHADDARRIISTVLPELAPDDRLAQPFLDLRARVNGLSTVTAGGGSGAGPTPPPREVNLDVFDLNALVAHYLPPRGDYGVATIESDFGELRFDLHGPKEVYGTWSDHFDALYATTQSADRAFGYGLYDDAIDILTDLMISAPDFMPALRLLADAYMAKGNYAEAEYWIKQYIAYTQRLDGVYTLSIVYRQLGRGADSLWLLDYLWHNRIEIDWEIGVQVARDLLWMLSAEPENGRVMISVGERAATEYGRDPWIDFYRGLGYLFAQRIVEGVDTLRTLLTYVGANDELRRRAEMLIAEHS</sequence>
<proteinExistence type="predicted"/>
<dbReference type="Pfam" id="PF14559">
    <property type="entry name" value="TPR_19"/>
    <property type="match status" value="1"/>
</dbReference>
<evidence type="ECO:0000313" key="1">
    <source>
        <dbReference type="EMBL" id="NMO04559.1"/>
    </source>
</evidence>
<protein>
    <submittedName>
        <fullName evidence="1">Tetratricopeptide repeat protein</fullName>
    </submittedName>
</protein>
<keyword evidence="2" id="KW-1185">Reference proteome</keyword>
<dbReference type="EMBL" id="JABBNB010000037">
    <property type="protein sequence ID" value="NMO04559.1"/>
    <property type="molecule type" value="Genomic_DNA"/>
</dbReference>
<name>A0A848L1H9_9ACTN</name>
<organism evidence="1 2">
    <name type="scientific">Gordonia asplenii</name>
    <dbReference type="NCBI Taxonomy" id="2725283"/>
    <lineage>
        <taxon>Bacteria</taxon>
        <taxon>Bacillati</taxon>
        <taxon>Actinomycetota</taxon>
        <taxon>Actinomycetes</taxon>
        <taxon>Mycobacteriales</taxon>
        <taxon>Gordoniaceae</taxon>
        <taxon>Gordonia</taxon>
    </lineage>
</organism>
<dbReference type="AlphaFoldDB" id="A0A848L1H9"/>
<dbReference type="Proteomes" id="UP000550729">
    <property type="component" value="Unassembled WGS sequence"/>
</dbReference>
<comment type="caution">
    <text evidence="1">The sequence shown here is derived from an EMBL/GenBank/DDBJ whole genome shotgun (WGS) entry which is preliminary data.</text>
</comment>
<reference evidence="1 2" key="1">
    <citation type="submission" date="2020-04" db="EMBL/GenBank/DDBJ databases">
        <title>Gordonia sp. nov. TBRC 11910.</title>
        <authorList>
            <person name="Suriyachadkun C."/>
        </authorList>
    </citation>
    <scope>NUCLEOTIDE SEQUENCE [LARGE SCALE GENOMIC DNA]</scope>
    <source>
        <strain evidence="1 2">TBRC 11910</strain>
    </source>
</reference>
<dbReference type="RefSeq" id="WP_170197060.1">
    <property type="nucleotide sequence ID" value="NZ_JABBNB010000037.1"/>
</dbReference>